<evidence type="ECO:0008006" key="3">
    <source>
        <dbReference type="Google" id="ProtNLM"/>
    </source>
</evidence>
<dbReference type="EMBL" id="CP019312">
    <property type="protein sequence ID" value="APX10969.1"/>
    <property type="molecule type" value="Genomic_DNA"/>
</dbReference>
<protein>
    <recommendedName>
        <fullName evidence="3">50S ribosomal protein L29</fullName>
    </recommendedName>
</protein>
<organism evidence="1 2">
    <name type="scientific">Tateyamaria omphalii</name>
    <dbReference type="NCBI Taxonomy" id="299262"/>
    <lineage>
        <taxon>Bacteria</taxon>
        <taxon>Pseudomonadati</taxon>
        <taxon>Pseudomonadota</taxon>
        <taxon>Alphaproteobacteria</taxon>
        <taxon>Rhodobacterales</taxon>
        <taxon>Roseobacteraceae</taxon>
        <taxon>Tateyamaria</taxon>
    </lineage>
</organism>
<accession>A0A1P8MSM9</accession>
<dbReference type="Proteomes" id="UP000186336">
    <property type="component" value="Chromosome"/>
</dbReference>
<dbReference type="KEGG" id="tom:BWR18_04130"/>
<dbReference type="RefSeq" id="WP_076626835.1">
    <property type="nucleotide sequence ID" value="NZ_CP019312.1"/>
</dbReference>
<dbReference type="OrthoDB" id="7726368at2"/>
<evidence type="ECO:0000313" key="1">
    <source>
        <dbReference type="EMBL" id="APX10969.1"/>
    </source>
</evidence>
<reference evidence="1 2" key="1">
    <citation type="submission" date="2017-01" db="EMBL/GenBank/DDBJ databases">
        <title>Complete genome of Tateyamaria omphalii DOK1-4 isolated from seawater in Dokdo.</title>
        <authorList>
            <person name="Kim J.H."/>
            <person name="Chi W.-J."/>
        </authorList>
    </citation>
    <scope>NUCLEOTIDE SEQUENCE [LARGE SCALE GENOMIC DNA]</scope>
    <source>
        <strain evidence="1 2">DOK1-4</strain>
    </source>
</reference>
<gene>
    <name evidence="1" type="ORF">BWR18_04130</name>
</gene>
<name>A0A1P8MSM9_9RHOB</name>
<sequence>MLDDTHTVDLTKQDLELIEAALQTQEKILSVQSRAGGAAARTRLNDLKGLMRRLRRQTPAPHADGTQSWSQVARQLFF</sequence>
<proteinExistence type="predicted"/>
<keyword evidence="2" id="KW-1185">Reference proteome</keyword>
<evidence type="ECO:0000313" key="2">
    <source>
        <dbReference type="Proteomes" id="UP000186336"/>
    </source>
</evidence>
<dbReference type="AlphaFoldDB" id="A0A1P8MSM9"/>